<dbReference type="SUPFAM" id="SSF51338">
    <property type="entry name" value="Composite domain of metallo-dependent hydrolases"/>
    <property type="match status" value="1"/>
</dbReference>
<comment type="caution">
    <text evidence="2">The sequence shown here is derived from an EMBL/GenBank/DDBJ whole genome shotgun (WGS) entry which is preliminary data.</text>
</comment>
<dbReference type="RefSeq" id="WP_177502662.1">
    <property type="nucleotide sequence ID" value="NZ_JACSNR010000001.1"/>
</dbReference>
<dbReference type="Gene3D" id="2.30.40.10">
    <property type="entry name" value="Urease, subunit C, domain 1"/>
    <property type="match status" value="1"/>
</dbReference>
<keyword evidence="3" id="KW-1185">Reference proteome</keyword>
<dbReference type="SUPFAM" id="SSF51556">
    <property type="entry name" value="Metallo-dependent hydrolases"/>
    <property type="match status" value="1"/>
</dbReference>
<dbReference type="Pfam" id="PF07969">
    <property type="entry name" value="Amidohydro_3"/>
    <property type="match status" value="1"/>
</dbReference>
<dbReference type="Proteomes" id="UP000724149">
    <property type="component" value="Unassembled WGS sequence"/>
</dbReference>
<dbReference type="CDD" id="cd01300">
    <property type="entry name" value="YtcJ_like"/>
    <property type="match status" value="1"/>
</dbReference>
<reference evidence="2 3" key="1">
    <citation type="journal article" date="2021" name="Sci. Rep.">
        <title>The distribution of antibiotic resistance genes in chicken gut microbiota commensals.</title>
        <authorList>
            <person name="Juricova H."/>
            <person name="Matiasovicova J."/>
            <person name="Kubasova T."/>
            <person name="Cejkova D."/>
            <person name="Rychlik I."/>
        </authorList>
    </citation>
    <scope>NUCLEOTIDE SEQUENCE [LARGE SCALE GENOMIC DNA]</scope>
    <source>
        <strain evidence="2 3">An564</strain>
    </source>
</reference>
<evidence type="ECO:0000313" key="3">
    <source>
        <dbReference type="Proteomes" id="UP000724149"/>
    </source>
</evidence>
<dbReference type="Gene3D" id="3.20.20.140">
    <property type="entry name" value="Metal-dependent hydrolases"/>
    <property type="match status" value="1"/>
</dbReference>
<evidence type="ECO:0000259" key="1">
    <source>
        <dbReference type="Pfam" id="PF07969"/>
    </source>
</evidence>
<dbReference type="EMBL" id="JACSNR010000001">
    <property type="protein sequence ID" value="MBM6922166.1"/>
    <property type="molecule type" value="Genomic_DNA"/>
</dbReference>
<gene>
    <name evidence="2" type="ORF">H9X81_00465</name>
</gene>
<protein>
    <submittedName>
        <fullName evidence="2">Amidohydrolase</fullName>
    </submittedName>
</protein>
<accession>A0ABS2GKN5</accession>
<organism evidence="2 3">
    <name type="scientific">Hydrogenoanaerobacterium saccharovorans</name>
    <dbReference type="NCBI Taxonomy" id="474960"/>
    <lineage>
        <taxon>Bacteria</taxon>
        <taxon>Bacillati</taxon>
        <taxon>Bacillota</taxon>
        <taxon>Clostridia</taxon>
        <taxon>Eubacteriales</taxon>
        <taxon>Oscillospiraceae</taxon>
        <taxon>Hydrogenoanaerobacterium</taxon>
    </lineage>
</organism>
<dbReference type="InterPro" id="IPR013108">
    <property type="entry name" value="Amidohydro_3"/>
</dbReference>
<name>A0ABS2GKN5_9FIRM</name>
<dbReference type="PANTHER" id="PTHR22642">
    <property type="entry name" value="IMIDAZOLONEPROPIONASE"/>
    <property type="match status" value="1"/>
</dbReference>
<feature type="domain" description="Amidohydrolase 3" evidence="1">
    <location>
        <begin position="46"/>
        <end position="532"/>
    </location>
</feature>
<dbReference type="PANTHER" id="PTHR22642:SF2">
    <property type="entry name" value="PROTEIN LONG AFTER FAR-RED 3"/>
    <property type="match status" value="1"/>
</dbReference>
<evidence type="ECO:0000313" key="2">
    <source>
        <dbReference type="EMBL" id="MBM6922166.1"/>
    </source>
</evidence>
<dbReference type="InterPro" id="IPR033932">
    <property type="entry name" value="YtcJ-like"/>
</dbReference>
<dbReference type="InterPro" id="IPR032466">
    <property type="entry name" value="Metal_Hydrolase"/>
</dbReference>
<dbReference type="Gene3D" id="3.10.310.70">
    <property type="match status" value="1"/>
</dbReference>
<dbReference type="InterPro" id="IPR011059">
    <property type="entry name" value="Metal-dep_hydrolase_composite"/>
</dbReference>
<proteinExistence type="predicted"/>
<sequence length="534" mass="58942">MSTILVNANIYVERGNFQEAMLIENGIIKAVGTNAEIRAMAPAGCEEIDAEGRTVIPGFNDSHQHLYNVGESLRMIKLHEVPSLAEMIERGRRFIEENHVAPGEIVLGRGWNQDFFTDTDRMPTREDLDKISTEHPIICTRACGHVAVCNSMALEKAGIDRNTPQPAGASIDLDANGDPNGIVRESGALAMVLSIIPQKTVADYEKSIRTAMDYAESMGVTSVQTNDIKDKNYAEMWQAYENVTHAGRSVRAYHQCCFTQIDNFRAFLADGYKTGHGDDLNRVGPLKLFVDGSLGARTAKLNAPYADDPTTTGITVMDQAYLDEICGIAAANGMSVATHAIGDKAAEMILEAYEKNMTDSTNPLRNGVIHCQITTPETLERFKKNNILAQVQPIFIHYDKNIVYDRVGEELAKTSYAFKTLADMGVHVSYGTDSPVEDMNPYNNLYCAVTRMSLTGEGEPYLPEQGVDIYDAVDNYTKESAFVSFDENKKGRLMPGYLADLVILDRNIFEVPSMEIKDVRPVATMIGGEIVYRA</sequence>